<dbReference type="Proteomes" id="UP000663508">
    <property type="component" value="Chromosome"/>
</dbReference>
<dbReference type="EMBL" id="AP024145">
    <property type="protein sequence ID" value="BCM85164.1"/>
    <property type="molecule type" value="Genomic_DNA"/>
</dbReference>
<dbReference type="AlphaFoldDB" id="A0A8H8WVX9"/>
<reference evidence="1" key="1">
    <citation type="submission" date="2020-11" db="EMBL/GenBank/DDBJ databases">
        <title>Complete genome sequence of a novel pathogenic Methylobacterium strain isolated from rice in Vietnam.</title>
        <authorList>
            <person name="Lai K."/>
            <person name="Okazaki S."/>
            <person name="Higashi K."/>
            <person name="Mori H."/>
            <person name="Toyoda A."/>
            <person name="Kurokawa K."/>
        </authorList>
    </citation>
    <scope>NUCLEOTIDE SEQUENCE</scope>
    <source>
        <strain evidence="1">VL1</strain>
    </source>
</reference>
<evidence type="ECO:0000313" key="1">
    <source>
        <dbReference type="EMBL" id="BCM85164.1"/>
    </source>
</evidence>
<accession>A0A8H8WVX9</accession>
<organism evidence="1 2">
    <name type="scientific">Methylobacterium indicum</name>
    <dbReference type="NCBI Taxonomy" id="1775910"/>
    <lineage>
        <taxon>Bacteria</taxon>
        <taxon>Pseudomonadati</taxon>
        <taxon>Pseudomonadota</taxon>
        <taxon>Alphaproteobacteria</taxon>
        <taxon>Hyphomicrobiales</taxon>
        <taxon>Methylobacteriaceae</taxon>
        <taxon>Methylobacterium</taxon>
    </lineage>
</organism>
<protein>
    <submittedName>
        <fullName evidence="1">Uncharacterized protein</fullName>
    </submittedName>
</protein>
<proteinExistence type="predicted"/>
<evidence type="ECO:0000313" key="2">
    <source>
        <dbReference type="Proteomes" id="UP000663508"/>
    </source>
</evidence>
<gene>
    <name evidence="1" type="ORF">mvi_36250</name>
</gene>
<name>A0A8H8WVX9_9HYPH</name>
<sequence length="64" mass="7168">MAVMVVVVVRPVVMVVPVRGSRRDREGAEHEGRRRETECLAHPERTFAASTWNDRPAPIVAVFA</sequence>
<dbReference type="KEGG" id="mind:mvi_36250"/>